<reference evidence="1 5" key="1">
    <citation type="journal article" date="2019" name="Sci. Rep.">
        <title>Orb-weaving spider Araneus ventricosus genome elucidates the spidroin gene catalogue.</title>
        <authorList>
            <person name="Kono N."/>
            <person name="Nakamura H."/>
            <person name="Ohtoshi R."/>
            <person name="Moran D.A.P."/>
            <person name="Shinohara A."/>
            <person name="Yoshida Y."/>
            <person name="Fujiwara M."/>
            <person name="Mori M."/>
            <person name="Tomita M."/>
            <person name="Arakawa K."/>
        </authorList>
    </citation>
    <scope>NUCLEOTIDE SEQUENCE [LARGE SCALE GENOMIC DNA]</scope>
</reference>
<keyword evidence="5" id="KW-1185">Reference proteome</keyword>
<accession>A0A4Y2QSS9</accession>
<proteinExistence type="predicted"/>
<dbReference type="AlphaFoldDB" id="A0A4Y2QSS9"/>
<evidence type="ECO:0000313" key="5">
    <source>
        <dbReference type="Proteomes" id="UP000499080"/>
    </source>
</evidence>
<dbReference type="EMBL" id="BGPR01222992">
    <property type="protein sequence ID" value="GBN66437.1"/>
    <property type="molecule type" value="Genomic_DNA"/>
</dbReference>
<dbReference type="Proteomes" id="UP000499080">
    <property type="component" value="Unassembled WGS sequence"/>
</dbReference>
<evidence type="ECO:0000313" key="4">
    <source>
        <dbReference type="EMBL" id="GBN66485.1"/>
    </source>
</evidence>
<sequence>MVGMRDLQAFLLNAVGDVREYPEPCRRIWRHWRQNEGSRICVHHDPISHRNLDLDFPREFHVTSRPIGRIMKTLSLKGEGKSLCSFVCSASW</sequence>
<organism evidence="1 5">
    <name type="scientific">Araneus ventricosus</name>
    <name type="common">Orbweaver spider</name>
    <name type="synonym">Epeira ventricosa</name>
    <dbReference type="NCBI Taxonomy" id="182803"/>
    <lineage>
        <taxon>Eukaryota</taxon>
        <taxon>Metazoa</taxon>
        <taxon>Ecdysozoa</taxon>
        <taxon>Arthropoda</taxon>
        <taxon>Chelicerata</taxon>
        <taxon>Arachnida</taxon>
        <taxon>Araneae</taxon>
        <taxon>Araneomorphae</taxon>
        <taxon>Entelegynae</taxon>
        <taxon>Araneoidea</taxon>
        <taxon>Araneidae</taxon>
        <taxon>Araneus</taxon>
    </lineage>
</organism>
<comment type="caution">
    <text evidence="1">The sequence shown here is derived from an EMBL/GenBank/DDBJ whole genome shotgun (WGS) entry which is preliminary data.</text>
</comment>
<dbReference type="EMBL" id="BGPR01222977">
    <property type="protein sequence ID" value="GBN66407.1"/>
    <property type="molecule type" value="Genomic_DNA"/>
</dbReference>
<evidence type="ECO:0000313" key="3">
    <source>
        <dbReference type="EMBL" id="GBN66448.1"/>
    </source>
</evidence>
<dbReference type="EMBL" id="BGPR01222997">
    <property type="protein sequence ID" value="GBN66448.1"/>
    <property type="molecule type" value="Genomic_DNA"/>
</dbReference>
<evidence type="ECO:0000313" key="2">
    <source>
        <dbReference type="EMBL" id="GBN66437.1"/>
    </source>
</evidence>
<evidence type="ECO:0000313" key="1">
    <source>
        <dbReference type="EMBL" id="GBN66407.1"/>
    </source>
</evidence>
<name>A0A4Y2QSS9_ARAVE</name>
<gene>
    <name evidence="3" type="ORF">AVEN_112818_1</name>
    <name evidence="4" type="ORF">AVEN_209787_1</name>
    <name evidence="1" type="ORF">AVEN_224041_1</name>
    <name evidence="2" type="ORF">AVEN_72361_1</name>
</gene>
<dbReference type="EMBL" id="BGPR01223017">
    <property type="protein sequence ID" value="GBN66485.1"/>
    <property type="molecule type" value="Genomic_DNA"/>
</dbReference>
<protein>
    <submittedName>
        <fullName evidence="1">Uncharacterized protein</fullName>
    </submittedName>
</protein>